<organism evidence="2 3">
    <name type="scientific">Paenibacillus radicis</name>
    <name type="common">ex Xue et al. 2023</name>
    <dbReference type="NCBI Taxonomy" id="2972489"/>
    <lineage>
        <taxon>Bacteria</taxon>
        <taxon>Bacillati</taxon>
        <taxon>Bacillota</taxon>
        <taxon>Bacilli</taxon>
        <taxon>Bacillales</taxon>
        <taxon>Paenibacillaceae</taxon>
        <taxon>Paenibacillus</taxon>
    </lineage>
</organism>
<dbReference type="Proteomes" id="UP001300012">
    <property type="component" value="Unassembled WGS sequence"/>
</dbReference>
<dbReference type="PANTHER" id="PTHR33434:SF2">
    <property type="entry name" value="FATTY ACID-BINDING PROTEIN TM_1468"/>
    <property type="match status" value="1"/>
</dbReference>
<evidence type="ECO:0000313" key="2">
    <source>
        <dbReference type="EMBL" id="MCR8633637.1"/>
    </source>
</evidence>
<dbReference type="EMBL" id="JANQBD010000015">
    <property type="protein sequence ID" value="MCR8633637.1"/>
    <property type="molecule type" value="Genomic_DNA"/>
</dbReference>
<dbReference type="PROSITE" id="PS51482">
    <property type="entry name" value="DEGV"/>
    <property type="match status" value="1"/>
</dbReference>
<keyword evidence="1" id="KW-0446">Lipid-binding</keyword>
<dbReference type="InterPro" id="IPR050270">
    <property type="entry name" value="DegV_domain_contain"/>
</dbReference>
<dbReference type="NCBIfam" id="TIGR00762">
    <property type="entry name" value="DegV"/>
    <property type="match status" value="1"/>
</dbReference>
<proteinExistence type="predicted"/>
<keyword evidence="3" id="KW-1185">Reference proteome</keyword>
<gene>
    <name evidence="2" type="ORF">NV381_20850</name>
</gene>
<dbReference type="InterPro" id="IPR003797">
    <property type="entry name" value="DegV"/>
</dbReference>
<sequence>MSQIRIVTDSTADIPADLQEALGIEVIPLKVHFGMDTYRDQIDMSSEVFFENLTSSAVLPTTSQPSPVQFVETYKRMLKAADTSIISVHLSSGLSGTYQSAILAKSMMDDSADLTVIDSKSASYGFGSIVVAAAEAARAGRSKDEIINLIHSMRQQLKLYFLVDTLEYLQKGGRIGKAAALVGSLLNIKPILSVSDEGTVYSVDKVRGQKKAMARIIELLKQDLGDKPLNITIAHAAALDNAELFNEMMLQNFVVKSTRYTQIGPVVGTHTGPGAVAVFVNPV</sequence>
<accession>A0ABT1YKC5</accession>
<comment type="caution">
    <text evidence="2">The sequence shown here is derived from an EMBL/GenBank/DDBJ whole genome shotgun (WGS) entry which is preliminary data.</text>
</comment>
<reference evidence="2 3" key="1">
    <citation type="submission" date="2022-08" db="EMBL/GenBank/DDBJ databases">
        <title>Paenibacillus endoradicis sp. nov., Paenibacillus radicibacter sp. nov and Paenibacillus pararadicis sp. nov., three cold-adapted plant growth-promoting bacteria isolated from root of Larix gmelinii in Great Khingan.</title>
        <authorList>
            <person name="Xue H."/>
        </authorList>
    </citation>
    <scope>NUCLEOTIDE SEQUENCE [LARGE SCALE GENOMIC DNA]</scope>
    <source>
        <strain evidence="2 3">N5-1-1-5</strain>
    </source>
</reference>
<evidence type="ECO:0000313" key="3">
    <source>
        <dbReference type="Proteomes" id="UP001300012"/>
    </source>
</evidence>
<evidence type="ECO:0000256" key="1">
    <source>
        <dbReference type="ARBA" id="ARBA00023121"/>
    </source>
</evidence>
<dbReference type="Gene3D" id="3.40.50.10170">
    <property type="match status" value="1"/>
</dbReference>
<dbReference type="Pfam" id="PF02645">
    <property type="entry name" value="DegV"/>
    <property type="match status" value="1"/>
</dbReference>
<dbReference type="Gene3D" id="3.30.1180.10">
    <property type="match status" value="1"/>
</dbReference>
<dbReference type="SUPFAM" id="SSF82549">
    <property type="entry name" value="DAK1/DegV-like"/>
    <property type="match status" value="1"/>
</dbReference>
<dbReference type="PANTHER" id="PTHR33434">
    <property type="entry name" value="DEGV DOMAIN-CONTAINING PROTEIN DR_1986-RELATED"/>
    <property type="match status" value="1"/>
</dbReference>
<protein>
    <submittedName>
        <fullName evidence="2">DegV family protein</fullName>
    </submittedName>
</protein>
<name>A0ABT1YKC5_9BACL</name>
<dbReference type="InterPro" id="IPR043168">
    <property type="entry name" value="DegV_C"/>
</dbReference>
<dbReference type="RefSeq" id="WP_258215203.1">
    <property type="nucleotide sequence ID" value="NZ_JANQBD010000015.1"/>
</dbReference>